<accession>A0A382Z8H4</accession>
<dbReference type="EMBL" id="UINC01181872">
    <property type="protein sequence ID" value="SVD91791.1"/>
    <property type="molecule type" value="Genomic_DNA"/>
</dbReference>
<keyword evidence="1" id="KW-0175">Coiled coil</keyword>
<name>A0A382Z8H4_9ZZZZ</name>
<dbReference type="AlphaFoldDB" id="A0A382Z8H4"/>
<protein>
    <submittedName>
        <fullName evidence="2">Uncharacterized protein</fullName>
    </submittedName>
</protein>
<reference evidence="2" key="1">
    <citation type="submission" date="2018-05" db="EMBL/GenBank/DDBJ databases">
        <authorList>
            <person name="Lanie J.A."/>
            <person name="Ng W.-L."/>
            <person name="Kazmierczak K.M."/>
            <person name="Andrzejewski T.M."/>
            <person name="Davidsen T.M."/>
            <person name="Wayne K.J."/>
            <person name="Tettelin H."/>
            <person name="Glass J.I."/>
            <person name="Rusch D."/>
            <person name="Podicherti R."/>
            <person name="Tsui H.-C.T."/>
            <person name="Winkler M.E."/>
        </authorList>
    </citation>
    <scope>NUCLEOTIDE SEQUENCE</scope>
</reference>
<proteinExistence type="predicted"/>
<feature type="coiled-coil region" evidence="1">
    <location>
        <begin position="31"/>
        <end position="58"/>
    </location>
</feature>
<organism evidence="2">
    <name type="scientific">marine metagenome</name>
    <dbReference type="NCBI Taxonomy" id="408172"/>
    <lineage>
        <taxon>unclassified sequences</taxon>
        <taxon>metagenomes</taxon>
        <taxon>ecological metagenomes</taxon>
    </lineage>
</organism>
<sequence>MKDQIIMLLIGILIALGGWNLTQTFSLSTTQAVIDDKVDKLERQVEKLIDQMDDMRDMDEDIMEQHEDLFEQIRNQNNDTDRGYSYG</sequence>
<evidence type="ECO:0000256" key="1">
    <source>
        <dbReference type="SAM" id="Coils"/>
    </source>
</evidence>
<gene>
    <name evidence="2" type="ORF">METZ01_LOCUS444645</name>
</gene>
<evidence type="ECO:0000313" key="2">
    <source>
        <dbReference type="EMBL" id="SVD91791.1"/>
    </source>
</evidence>